<dbReference type="GO" id="GO:0006935">
    <property type="term" value="P:chemotaxis"/>
    <property type="evidence" value="ECO:0007669"/>
    <property type="project" value="UniProtKB-KW"/>
</dbReference>
<proteinExistence type="predicted"/>
<dbReference type="AlphaFoldDB" id="A0A812F3P0"/>
<dbReference type="PANTHER" id="PTHR43484">
    <property type="match status" value="1"/>
</dbReference>
<evidence type="ECO:0000259" key="3">
    <source>
        <dbReference type="Pfam" id="PF04509"/>
    </source>
</evidence>
<evidence type="ECO:0000256" key="1">
    <source>
        <dbReference type="ARBA" id="ARBA00022500"/>
    </source>
</evidence>
<comment type="caution">
    <text evidence="4">The sequence shown here is derived from an EMBL/GenBank/DDBJ whole genome shotgun (WGS) entry which is preliminary data.</text>
</comment>
<name>A0A812F3P0_9ARCH</name>
<dbReference type="InterPro" id="IPR007597">
    <property type="entry name" value="CheC"/>
</dbReference>
<accession>A0A812F3P0</accession>
<evidence type="ECO:0000313" key="5">
    <source>
        <dbReference type="Proteomes" id="UP000655759"/>
    </source>
</evidence>
<evidence type="ECO:0000256" key="2">
    <source>
        <dbReference type="SAM" id="MobiDB-lite"/>
    </source>
</evidence>
<dbReference type="GO" id="GO:0016787">
    <property type="term" value="F:hydrolase activity"/>
    <property type="evidence" value="ECO:0007669"/>
    <property type="project" value="InterPro"/>
</dbReference>
<dbReference type="Pfam" id="PF04509">
    <property type="entry name" value="CheC"/>
    <property type="match status" value="1"/>
</dbReference>
<dbReference type="InterPro" id="IPR028976">
    <property type="entry name" value="CheC-like_sf"/>
</dbReference>
<dbReference type="EMBL" id="CAJNAQ010000003">
    <property type="protein sequence ID" value="CAE6491876.1"/>
    <property type="molecule type" value="Genomic_DNA"/>
</dbReference>
<sequence length="243" mass="26607">MSTVFSLNPEEIQSLTKILNQYITSKTSIALSKLLSERIDHKIKVFSNGPSQIKQVTLEPDEIKMCAVRLNGKGDTHIEILYTIKQKHAKKIAAKLLCQEDLCEIDEMGVSAIQEVANIMTGSFFNALSRGTGFRVDLSTPNFTHDELHSLIDTSALDVSNPTDCAVIADVELMGDSSGAKLHMIIMQNTIDAKKLLANHSDSNQTDPESLDNISDNTTSYPVGGQNSELDALLGDILQEDDK</sequence>
<dbReference type="SUPFAM" id="SSF103039">
    <property type="entry name" value="CheC-like"/>
    <property type="match status" value="1"/>
</dbReference>
<reference evidence="4" key="1">
    <citation type="submission" date="2021-02" db="EMBL/GenBank/DDBJ databases">
        <authorList>
            <person name="Han P."/>
        </authorList>
    </citation>
    <scope>NUCLEOTIDE SEQUENCE</scope>
    <source>
        <strain evidence="4">Candidatus Nitrosotenuis uzonensis 5A</strain>
    </source>
</reference>
<evidence type="ECO:0000313" key="4">
    <source>
        <dbReference type="EMBL" id="CAE6491876.1"/>
    </source>
</evidence>
<dbReference type="Gene3D" id="3.40.1550.10">
    <property type="entry name" value="CheC-like"/>
    <property type="match status" value="1"/>
</dbReference>
<protein>
    <submittedName>
        <fullName evidence="4">Putative CheC protein, inhibitor of MCP methylation</fullName>
    </submittedName>
</protein>
<dbReference type="CDD" id="cd17905">
    <property type="entry name" value="CheC-like"/>
    <property type="match status" value="1"/>
</dbReference>
<dbReference type="Proteomes" id="UP000655759">
    <property type="component" value="Unassembled WGS sequence"/>
</dbReference>
<dbReference type="PANTHER" id="PTHR43484:SF1">
    <property type="entry name" value="FLAGELLAR MOTOR SWITCH PROTEIN FLIN"/>
    <property type="match status" value="1"/>
</dbReference>
<keyword evidence="1" id="KW-0145">Chemotaxis</keyword>
<gene>
    <name evidence="4" type="ORF">NUZ5A_30013</name>
</gene>
<feature type="domain" description="CheC-like protein" evidence="3">
    <location>
        <begin position="108"/>
        <end position="143"/>
    </location>
</feature>
<dbReference type="InterPro" id="IPR051469">
    <property type="entry name" value="FliN/MopA/SpaO"/>
</dbReference>
<organism evidence="4 5">
    <name type="scientific">Candidatus Nitrosotenuis uzonensis</name>
    <dbReference type="NCBI Taxonomy" id="1407055"/>
    <lineage>
        <taxon>Archaea</taxon>
        <taxon>Nitrososphaerota</taxon>
        <taxon>Candidatus Nitrosotenuis</taxon>
    </lineage>
</organism>
<feature type="region of interest" description="Disordered" evidence="2">
    <location>
        <begin position="200"/>
        <end position="228"/>
    </location>
</feature>
<dbReference type="RefSeq" id="WP_205098724.1">
    <property type="nucleotide sequence ID" value="NZ_CAJNAQ010000003.1"/>
</dbReference>